<dbReference type="SUPFAM" id="SSF81383">
    <property type="entry name" value="F-box domain"/>
    <property type="match status" value="1"/>
</dbReference>
<dbReference type="InterPro" id="IPR050354">
    <property type="entry name" value="F-box/kelch-repeat_ARATH"/>
</dbReference>
<dbReference type="InterPro" id="IPR036047">
    <property type="entry name" value="F-box-like_dom_sf"/>
</dbReference>
<dbReference type="STRING" id="4072.A0A2G2Y8I2"/>
<dbReference type="CDD" id="cd22152">
    <property type="entry name" value="F-box_AtAFR-like"/>
    <property type="match status" value="1"/>
</dbReference>
<protein>
    <recommendedName>
        <fullName evidence="1">F-box domain-containing protein</fullName>
    </recommendedName>
</protein>
<dbReference type="Gramene" id="PHT65871">
    <property type="protein sequence ID" value="PHT65871"/>
    <property type="gene ID" value="T459_30296"/>
</dbReference>
<dbReference type="OMA" id="THTWHIV"/>
<sequence>MVDVSPQSQLIPNLPDVIALQCLARIPHSHHPKLFLISKSWRSTLNSSALYNTQSLLRTTETFLYLNLCINFTFHWYTLISHKLFPVCSMPVKSIRSDFAVLGSKIYVIGRSISEIPSNNMWVFLLMRIGREFVTTGVVNGKIYVMGGCVRLWGQGLCDRG</sequence>
<dbReference type="Pfam" id="PF00646">
    <property type="entry name" value="F-box"/>
    <property type="match status" value="1"/>
</dbReference>
<dbReference type="InterPro" id="IPR006652">
    <property type="entry name" value="Kelch_1"/>
</dbReference>
<organism evidence="2 3">
    <name type="scientific">Capsicum annuum</name>
    <name type="common">Capsicum pepper</name>
    <dbReference type="NCBI Taxonomy" id="4072"/>
    <lineage>
        <taxon>Eukaryota</taxon>
        <taxon>Viridiplantae</taxon>
        <taxon>Streptophyta</taxon>
        <taxon>Embryophyta</taxon>
        <taxon>Tracheophyta</taxon>
        <taxon>Spermatophyta</taxon>
        <taxon>Magnoliopsida</taxon>
        <taxon>eudicotyledons</taxon>
        <taxon>Gunneridae</taxon>
        <taxon>Pentapetalae</taxon>
        <taxon>asterids</taxon>
        <taxon>lamiids</taxon>
        <taxon>Solanales</taxon>
        <taxon>Solanaceae</taxon>
        <taxon>Solanoideae</taxon>
        <taxon>Capsiceae</taxon>
        <taxon>Capsicum</taxon>
    </lineage>
</organism>
<proteinExistence type="predicted"/>
<reference evidence="2 3" key="2">
    <citation type="journal article" date="2017" name="Genome Biol.">
        <title>New reference genome sequences of hot pepper reveal the massive evolution of plant disease-resistance genes by retroduplication.</title>
        <authorList>
            <person name="Kim S."/>
            <person name="Park J."/>
            <person name="Yeom S.I."/>
            <person name="Kim Y.M."/>
            <person name="Seo E."/>
            <person name="Kim K.T."/>
            <person name="Kim M.S."/>
            <person name="Lee J.M."/>
            <person name="Cheong K."/>
            <person name="Shin H.S."/>
            <person name="Kim S.B."/>
            <person name="Han K."/>
            <person name="Lee J."/>
            <person name="Park M."/>
            <person name="Lee H.A."/>
            <person name="Lee H.Y."/>
            <person name="Lee Y."/>
            <person name="Oh S."/>
            <person name="Lee J.H."/>
            <person name="Choi E."/>
            <person name="Choi E."/>
            <person name="Lee S.E."/>
            <person name="Jeon J."/>
            <person name="Kim H."/>
            <person name="Choi G."/>
            <person name="Song H."/>
            <person name="Lee J."/>
            <person name="Lee S.C."/>
            <person name="Kwon J.K."/>
            <person name="Lee H.Y."/>
            <person name="Koo N."/>
            <person name="Hong Y."/>
            <person name="Kim R.W."/>
            <person name="Kang W.H."/>
            <person name="Huh J.H."/>
            <person name="Kang B.C."/>
            <person name="Yang T.J."/>
            <person name="Lee Y.H."/>
            <person name="Bennetzen J.L."/>
            <person name="Choi D."/>
        </authorList>
    </citation>
    <scope>NUCLEOTIDE SEQUENCE [LARGE SCALE GENOMIC DNA]</scope>
    <source>
        <strain evidence="3">cv. CM334</strain>
    </source>
</reference>
<evidence type="ECO:0000313" key="2">
    <source>
        <dbReference type="EMBL" id="PHT65871.1"/>
    </source>
</evidence>
<dbReference type="SUPFAM" id="SSF117281">
    <property type="entry name" value="Kelch motif"/>
    <property type="match status" value="1"/>
</dbReference>
<feature type="domain" description="F-box" evidence="1">
    <location>
        <begin position="11"/>
        <end position="51"/>
    </location>
</feature>
<comment type="caution">
    <text evidence="2">The sequence shown here is derived from an EMBL/GenBank/DDBJ whole genome shotgun (WGS) entry which is preliminary data.</text>
</comment>
<reference evidence="2 3" key="1">
    <citation type="journal article" date="2014" name="Nat. Genet.">
        <title>Genome sequence of the hot pepper provides insights into the evolution of pungency in Capsicum species.</title>
        <authorList>
            <person name="Kim S."/>
            <person name="Park M."/>
            <person name="Yeom S.I."/>
            <person name="Kim Y.M."/>
            <person name="Lee J.M."/>
            <person name="Lee H.A."/>
            <person name="Seo E."/>
            <person name="Choi J."/>
            <person name="Cheong K."/>
            <person name="Kim K.T."/>
            <person name="Jung K."/>
            <person name="Lee G.W."/>
            <person name="Oh S.K."/>
            <person name="Bae C."/>
            <person name="Kim S.B."/>
            <person name="Lee H.Y."/>
            <person name="Kim S.Y."/>
            <person name="Kim M.S."/>
            <person name="Kang B.C."/>
            <person name="Jo Y.D."/>
            <person name="Yang H.B."/>
            <person name="Jeong H.J."/>
            <person name="Kang W.H."/>
            <person name="Kwon J.K."/>
            <person name="Shin C."/>
            <person name="Lim J.Y."/>
            <person name="Park J.H."/>
            <person name="Huh J.H."/>
            <person name="Kim J.S."/>
            <person name="Kim B.D."/>
            <person name="Cohen O."/>
            <person name="Paran I."/>
            <person name="Suh M.C."/>
            <person name="Lee S.B."/>
            <person name="Kim Y.K."/>
            <person name="Shin Y."/>
            <person name="Noh S.J."/>
            <person name="Park J."/>
            <person name="Seo Y.S."/>
            <person name="Kwon S.Y."/>
            <person name="Kim H.A."/>
            <person name="Park J.M."/>
            <person name="Kim H.J."/>
            <person name="Choi S.B."/>
            <person name="Bosland P.W."/>
            <person name="Reeves G."/>
            <person name="Jo S.H."/>
            <person name="Lee B.W."/>
            <person name="Cho H.T."/>
            <person name="Choi H.S."/>
            <person name="Lee M.S."/>
            <person name="Yu Y."/>
            <person name="Do Choi Y."/>
            <person name="Park B.S."/>
            <person name="van Deynze A."/>
            <person name="Ashrafi H."/>
            <person name="Hill T."/>
            <person name="Kim W.T."/>
            <person name="Pai H.S."/>
            <person name="Ahn H.K."/>
            <person name="Yeam I."/>
            <person name="Giovannoni J.J."/>
            <person name="Rose J.K."/>
            <person name="Sorensen I."/>
            <person name="Lee S.J."/>
            <person name="Kim R.W."/>
            <person name="Choi I.Y."/>
            <person name="Choi B.S."/>
            <person name="Lim J.S."/>
            <person name="Lee Y.H."/>
            <person name="Choi D."/>
        </authorList>
    </citation>
    <scope>NUCLEOTIDE SEQUENCE [LARGE SCALE GENOMIC DNA]</scope>
    <source>
        <strain evidence="3">cv. CM334</strain>
    </source>
</reference>
<dbReference type="AlphaFoldDB" id="A0A2G2Y8I2"/>
<dbReference type="Pfam" id="PF01344">
    <property type="entry name" value="Kelch_1"/>
    <property type="match status" value="1"/>
</dbReference>
<keyword evidence="3" id="KW-1185">Reference proteome</keyword>
<gene>
    <name evidence="2" type="ORF">T459_30296</name>
</gene>
<accession>A0A2G2Y8I2</accession>
<evidence type="ECO:0000313" key="3">
    <source>
        <dbReference type="Proteomes" id="UP000222542"/>
    </source>
</evidence>
<dbReference type="InterPro" id="IPR001810">
    <property type="entry name" value="F-box_dom"/>
</dbReference>
<dbReference type="EMBL" id="AYRZ02000012">
    <property type="protein sequence ID" value="PHT65871.1"/>
    <property type="molecule type" value="Genomic_DNA"/>
</dbReference>
<dbReference type="PANTHER" id="PTHR24414:SF23">
    <property type="entry name" value="F-BOX_KELCH-REPEAT PROTEIN SKIP6"/>
    <property type="match status" value="1"/>
</dbReference>
<dbReference type="InterPro" id="IPR015915">
    <property type="entry name" value="Kelch-typ_b-propeller"/>
</dbReference>
<evidence type="ECO:0000259" key="1">
    <source>
        <dbReference type="Pfam" id="PF00646"/>
    </source>
</evidence>
<dbReference type="Proteomes" id="UP000222542">
    <property type="component" value="Unassembled WGS sequence"/>
</dbReference>
<dbReference type="Gene3D" id="2.120.10.80">
    <property type="entry name" value="Kelch-type beta propeller"/>
    <property type="match status" value="1"/>
</dbReference>
<name>A0A2G2Y8I2_CAPAN</name>
<dbReference type="PANTHER" id="PTHR24414">
    <property type="entry name" value="F-BOX/KELCH-REPEAT PROTEIN SKIP4"/>
    <property type="match status" value="1"/>
</dbReference>